<name>A0A6L5YBV4_9BACT</name>
<dbReference type="CDD" id="cd18808">
    <property type="entry name" value="SF1_C_Upf1"/>
    <property type="match status" value="1"/>
</dbReference>
<dbReference type="Gene3D" id="3.40.50.300">
    <property type="entry name" value="P-loop containing nucleotide triphosphate hydrolases"/>
    <property type="match status" value="3"/>
</dbReference>
<feature type="region of interest" description="Disordered" evidence="1">
    <location>
        <begin position="345"/>
        <end position="376"/>
    </location>
</feature>
<dbReference type="InterPro" id="IPR041679">
    <property type="entry name" value="DNA2/NAM7-like_C"/>
</dbReference>
<proteinExistence type="predicted"/>
<dbReference type="SUPFAM" id="SSF52540">
    <property type="entry name" value="P-loop containing nucleoside triphosphate hydrolases"/>
    <property type="match status" value="1"/>
</dbReference>
<dbReference type="InterPro" id="IPR011335">
    <property type="entry name" value="Restrct_endonuc-II-like"/>
</dbReference>
<gene>
    <name evidence="6" type="ORF">FYJ74_05945</name>
</gene>
<evidence type="ECO:0000259" key="4">
    <source>
        <dbReference type="Pfam" id="PF13087"/>
    </source>
</evidence>
<evidence type="ECO:0000259" key="2">
    <source>
        <dbReference type="Pfam" id="PF11784"/>
    </source>
</evidence>
<evidence type="ECO:0000313" key="6">
    <source>
        <dbReference type="EMBL" id="MST55575.1"/>
    </source>
</evidence>
<dbReference type="Pfam" id="PF13087">
    <property type="entry name" value="AAA_12"/>
    <property type="match status" value="1"/>
</dbReference>
<dbReference type="PANTHER" id="PTHR10887">
    <property type="entry name" value="DNA2/NAM7 HELICASE FAMILY"/>
    <property type="match status" value="1"/>
</dbReference>
<dbReference type="FunFam" id="3.40.50.300:FF:002063">
    <property type="entry name" value="DNA helicase related protein"/>
    <property type="match status" value="1"/>
</dbReference>
<dbReference type="GO" id="GO:0004386">
    <property type="term" value="F:helicase activity"/>
    <property type="evidence" value="ECO:0007669"/>
    <property type="project" value="InterPro"/>
</dbReference>
<feature type="domain" description="DNA2/NAM7 helicase-like C-terminal" evidence="4">
    <location>
        <begin position="1366"/>
        <end position="1557"/>
    </location>
</feature>
<evidence type="ECO:0000259" key="5">
    <source>
        <dbReference type="Pfam" id="PF18741"/>
    </source>
</evidence>
<feature type="domain" description="Restriction endonuclease type II-like" evidence="5">
    <location>
        <begin position="1610"/>
        <end position="1704"/>
    </location>
</feature>
<dbReference type="PANTHER" id="PTHR10887:SF530">
    <property type="entry name" value="SUPERFAMILY I DNA HELICASES"/>
    <property type="match status" value="1"/>
</dbReference>
<feature type="domain" description="DUF3320" evidence="2">
    <location>
        <begin position="1813"/>
        <end position="1859"/>
    </location>
</feature>
<dbReference type="Pfam" id="PF18741">
    <property type="entry name" value="MTES_1575"/>
    <property type="match status" value="1"/>
</dbReference>
<dbReference type="SUPFAM" id="SSF52980">
    <property type="entry name" value="Restriction endonuclease-like"/>
    <property type="match status" value="1"/>
</dbReference>
<sequence>MDERTAAITLDMQVTPVVNYAQQQNGLPLARRVAVSNSGAADLEDLEVRLFAAEDFVEPAKFGISRLPAGETAEIGDLKLALRPERLAQLTERVVATVTAEVWQGENRLASAVKEVTFLAFDEWQGSGYYPELLAAFVTPNHPEIAKLMKRASKLLKEWTGSPSFDAYQTQNPNRVLQQAAALYGAIQELDVVYAVPPASFEAAGQRVRLCDAVTGARLGTCLDLTLLYAACLEAAGLYPLLLLKNDHIFAGVWLEEMTFQDAVKDDPSLVSKRMADGIGEIAAVECTGMAAGRRMTFDEARAAAAAEMGGEDPVRLVVDVHRARLAGVRPLPLRVQDDHGWRIESEARPSAELTDAPEGMASRVSEGARTGQKPLDARGKKILQWERKLLDLGLRNALLNLRASKNLIPVLAPSLPQLEDALADGRQFTVAPRPQEWRLPEGAARSLEPPSGLSVSKELLPSECQNGRLRSLMSEAELQRAVKELYRAAKVSLEENGANSLYLSLGLLRWYESDRSERARYAPLVLLPAELVRKAANKGYGLRLRDEEPVMNVTLLEMLKQNFGIVIDGLDPLPSDGHGADVVRVFTAVRRAVMQQKRWDVIESAFVGIFSFSRFVMWNDIRNRMADLEKNKVVRSLMDGKLSWEAEPMEPPRELDETGLLLPLPVDSSQLYAVKTAVAGETFVLHGPPGTGKSQTITGLIVNALAQGKTVLFVAEKMAALSVVQKRLRKLGLDPFCLELHSNKARKKDVLEQLRAAAEAGRAQKTPIYAQKAEQAARLRAELAEYPHRLHEKRASGLSVYEMINAYEPLAEADDAGIRLEYSRTAAWTAADLERNESLLGRLAAAARAVGRPCGHPLRLVTETEYSQRLRSQLPALAEDYRARLDASERAARAFAARLGLGAPRLKKEYDQLRDIAVELVRWRETPRRWAAEDDAGTYLRGVLEMAEHYRAAAEIGGELLKAYRPAFLEQDGAALRGEWDGIERKWLLPRLLAESGFVRKLSSYALAPRGKEDAPGDLDRLNAYRAELARARQLLREYGPGLESLDRGRETDWGRVLELVRSAVQSASRLDELGGGTELRRWHAADPESQRAAAELLTLCLDLGASRRELNALLRTEEPAAGEDWAAAQKDLCAALLDNAEALRDWILWNSLCAEAEAVGLGPVVSACRNGLEHDKALPAYRKACLRNLIEDAVDGDPVLNRFSGAVFDEKIAQIKGLIDELARLASAEAFYSLAAKAPDFTREASQNSELGILQRAIRSGGRNLSIRRLFEQLPNLLPRLCPCMLMSPISAAQYLDPRREMFDLVVFDEASQLTTSKAVGALARGKNAVIVGDPKQMPPTSFFMTNLDDREEDPEVADLTSILDDCLALGMPETHLLWHYRSRHESLIAFSNNQFYENKLYTFPSANDRVSKVSFVKIDGTFDRGGARTNRAEAEAVVAEVIRRAKDPARRGESVGVVTFNISQQNLVDDLFEEARGQDPELEKWYQESEEPLFIKNLENVQGDERDVILFSIGFGADREGRVSMNFGPVNQAGGWRRLNVAVSRSRAEMMVFSSLEPEQIDLTRTASEGVAALKAFLQYARSGYLPMKASAAGTDAPHEPDGVAAEICARLAERGYETARQVGHSKFRVDIGVVDPDQPGEYLLGVLLDGGAYRDARMVREREISQIGVLKGLGWTIERVWTMDWWDNKKRELGRLLRRIEARRAARREEREAERRAAEEAAKAEAAAAARRVAEDETAAAAENGGDSAIPAERGNAAAADGGEPERAERADPAPQADVAAEKTMTTPRTAGRMYRPALLPEKKLTAAEFAEPRNEKLLRGRVELIVRTEAPISAKLLTRRLLQSLGMTRLGPRAQKYLNGLLASMALKTTEREDMTWYWHDGQDPDGYEGFRVSGDGAAKRDAADVPAQEAANALCEALREQIALPEEDLLCETAKKLGYPRAGVSARNAAAAGLALAAARGLAAPDRNGCWTLK</sequence>
<feature type="region of interest" description="Disordered" evidence="1">
    <location>
        <begin position="1732"/>
        <end position="1796"/>
    </location>
</feature>
<dbReference type="Proteomes" id="UP000473699">
    <property type="component" value="Unassembled WGS sequence"/>
</dbReference>
<dbReference type="EMBL" id="VUNH01000005">
    <property type="protein sequence ID" value="MST55575.1"/>
    <property type="molecule type" value="Genomic_DNA"/>
</dbReference>
<keyword evidence="7" id="KW-1185">Reference proteome</keyword>
<evidence type="ECO:0000313" key="7">
    <source>
        <dbReference type="Proteomes" id="UP000473699"/>
    </source>
</evidence>
<organism evidence="6 7">
    <name type="scientific">Pyramidobacter porci</name>
    <dbReference type="NCBI Taxonomy" id="2605789"/>
    <lineage>
        <taxon>Bacteria</taxon>
        <taxon>Thermotogati</taxon>
        <taxon>Synergistota</taxon>
        <taxon>Synergistia</taxon>
        <taxon>Synergistales</taxon>
        <taxon>Dethiosulfovibrionaceae</taxon>
        <taxon>Pyramidobacter</taxon>
    </lineage>
</organism>
<dbReference type="InterPro" id="IPR041677">
    <property type="entry name" value="DNA2/NAM7_AAA_11"/>
</dbReference>
<accession>A0A6L5YBV4</accession>
<dbReference type="InterPro" id="IPR047187">
    <property type="entry name" value="SF1_C_Upf1"/>
</dbReference>
<dbReference type="Pfam" id="PF13086">
    <property type="entry name" value="AAA_11"/>
    <property type="match status" value="2"/>
</dbReference>
<dbReference type="InterPro" id="IPR027417">
    <property type="entry name" value="P-loop_NTPase"/>
</dbReference>
<dbReference type="InterPro" id="IPR045055">
    <property type="entry name" value="DNA2/NAM7-like"/>
</dbReference>
<evidence type="ECO:0000259" key="3">
    <source>
        <dbReference type="Pfam" id="PF13086"/>
    </source>
</evidence>
<dbReference type="InterPro" id="IPR049468">
    <property type="entry name" value="Restrct_endonuc-II-like_dom"/>
</dbReference>
<dbReference type="InterPro" id="IPR025103">
    <property type="entry name" value="DUF4011"/>
</dbReference>
<feature type="domain" description="DNA2/NAM7 helicase helicase" evidence="3">
    <location>
        <begin position="1301"/>
        <end position="1344"/>
    </location>
</feature>
<feature type="domain" description="DNA2/NAM7 helicase helicase" evidence="3">
    <location>
        <begin position="667"/>
        <end position="785"/>
    </location>
</feature>
<reference evidence="6 7" key="1">
    <citation type="submission" date="2019-08" db="EMBL/GenBank/DDBJ databases">
        <title>In-depth cultivation of the pig gut microbiome towards novel bacterial diversity and tailored functional studies.</title>
        <authorList>
            <person name="Wylensek D."/>
            <person name="Hitch T.C.A."/>
            <person name="Clavel T."/>
        </authorList>
    </citation>
    <scope>NUCLEOTIDE SEQUENCE [LARGE SCALE GENOMIC DNA]</scope>
    <source>
        <strain evidence="6 7">SM-530-WT-4B</strain>
    </source>
</reference>
<evidence type="ECO:0000256" key="1">
    <source>
        <dbReference type="SAM" id="MobiDB-lite"/>
    </source>
</evidence>
<dbReference type="RefSeq" id="WP_154528666.1">
    <property type="nucleotide sequence ID" value="NZ_VUNH01000005.1"/>
</dbReference>
<dbReference type="Pfam" id="PF11784">
    <property type="entry name" value="DUF3320"/>
    <property type="match status" value="1"/>
</dbReference>
<comment type="caution">
    <text evidence="6">The sequence shown here is derived from an EMBL/GenBank/DDBJ whole genome shotgun (WGS) entry which is preliminary data.</text>
</comment>
<dbReference type="Pfam" id="PF13195">
    <property type="entry name" value="DUF4011"/>
    <property type="match status" value="1"/>
</dbReference>
<dbReference type="InterPro" id="IPR021754">
    <property type="entry name" value="DUF3320"/>
</dbReference>
<protein>
    <submittedName>
        <fullName evidence="6">DUF3320 domain-containing protein</fullName>
    </submittedName>
</protein>